<dbReference type="Proteomes" id="UP000053091">
    <property type="component" value="Unassembled WGS sequence"/>
</dbReference>
<proteinExistence type="predicted"/>
<protein>
    <submittedName>
        <fullName evidence="2">Uncharacterized protein</fullName>
    </submittedName>
</protein>
<evidence type="ECO:0000313" key="2">
    <source>
        <dbReference type="EMBL" id="GAP45067.1"/>
    </source>
</evidence>
<keyword evidence="1" id="KW-0472">Membrane</keyword>
<gene>
    <name evidence="2" type="ORF">TBC1_12887</name>
</gene>
<evidence type="ECO:0000313" key="3">
    <source>
        <dbReference type="Proteomes" id="UP000053091"/>
    </source>
</evidence>
<dbReference type="STRING" id="1678841.TBC1_12887"/>
<evidence type="ECO:0000256" key="1">
    <source>
        <dbReference type="SAM" id="Phobius"/>
    </source>
</evidence>
<keyword evidence="3" id="KW-1185">Reference proteome</keyword>
<dbReference type="AlphaFoldDB" id="A0A0S7C237"/>
<dbReference type="EMBL" id="DF968183">
    <property type="protein sequence ID" value="GAP45067.1"/>
    <property type="molecule type" value="Genomic_DNA"/>
</dbReference>
<keyword evidence="1" id="KW-0812">Transmembrane</keyword>
<sequence>MVNPPVRHCCLYCMLKPVIIRIMDFELFPRYSGKKKFAISMMICTAHTNWRIIVNFTNRRSCLMMRSTVFMFLFVFLSPGVLSLMAQDNKPVRMEIPVKDDSDIYKVVPCGQNGISIIYLSSDTDEQQNMLWVAALLDTDLKENWRKSFPLPKGFVLEEALYTNNRLICFFHSPRGASEDNFRIIDIRLATGELTETARTVPEKSGVAYFSAGEQFAVAGINIRNEESVILAYQFSNSQISVISPGVPGNVVIESISIDKPSGVISAVIRTLGSARKRAYFLVKASANGQIISNLQLSKFDENRLINTAFAYRVDSNTDLIIGSYGRSSRARTIEGVESVGVASTGFFSVLIRNNAEENANFYEFTDFGNFFRYLRRPSDLNVRRGNNRIEKGRDYSMDHDILAHEVFRWKDQFVFIAEAYYPEYRSVTTMVYDYYGRPYPSTYSVFEGFRYLTTFIAGFDQAGNLLWNNDLELRNILSQKLKRRVLAWEDTEGLVLAYAHDGKITSKLIDRNTTIESPVNSDIETLSPRDRIFEDTNSSIERWYNNYFVVYGYQNIRNSYVSSRSNKNVFYINKMAFY</sequence>
<keyword evidence="1" id="KW-1133">Transmembrane helix</keyword>
<organism evidence="2">
    <name type="scientific">Lentimicrobium saccharophilum</name>
    <dbReference type="NCBI Taxonomy" id="1678841"/>
    <lineage>
        <taxon>Bacteria</taxon>
        <taxon>Pseudomonadati</taxon>
        <taxon>Bacteroidota</taxon>
        <taxon>Bacteroidia</taxon>
        <taxon>Bacteroidales</taxon>
        <taxon>Lentimicrobiaceae</taxon>
        <taxon>Lentimicrobium</taxon>
    </lineage>
</organism>
<name>A0A0S7C237_9BACT</name>
<reference evidence="2" key="1">
    <citation type="journal article" date="2015" name="Genome Announc.">
        <title>Draft Genome Sequence of Bacteroidales Strain TBC1, a Novel Isolate from a Methanogenic Wastewater Treatment System.</title>
        <authorList>
            <person name="Tourlousse D.M."/>
            <person name="Matsuura N."/>
            <person name="Sun L."/>
            <person name="Toyonaga M."/>
            <person name="Kuroda K."/>
            <person name="Ohashi A."/>
            <person name="Cruz R."/>
            <person name="Yamaguchi T."/>
            <person name="Sekiguchi Y."/>
        </authorList>
    </citation>
    <scope>NUCLEOTIDE SEQUENCE [LARGE SCALE GENOMIC DNA]</scope>
    <source>
        <strain evidence="2">TBC1</strain>
    </source>
</reference>
<accession>A0A0S7C237</accession>
<feature type="transmembrane region" description="Helical" evidence="1">
    <location>
        <begin position="68"/>
        <end position="86"/>
    </location>
</feature>